<organism evidence="2 3">
    <name type="scientific">Rhizobium loti</name>
    <name type="common">Mesorhizobium loti</name>
    <dbReference type="NCBI Taxonomy" id="381"/>
    <lineage>
        <taxon>Bacteria</taxon>
        <taxon>Pseudomonadati</taxon>
        <taxon>Pseudomonadota</taxon>
        <taxon>Alphaproteobacteria</taxon>
        <taxon>Hyphomicrobiales</taxon>
        <taxon>Phyllobacteriaceae</taxon>
        <taxon>Mesorhizobium</taxon>
    </lineage>
</organism>
<feature type="region of interest" description="Disordered" evidence="1">
    <location>
        <begin position="258"/>
        <end position="278"/>
    </location>
</feature>
<reference evidence="3" key="1">
    <citation type="submission" date="2016-06" db="EMBL/GenBank/DDBJ databases">
        <title>NZP2037 Pacbio-Illumina hybrid assembly.</title>
        <authorList>
            <person name="Ramsay J.P."/>
        </authorList>
    </citation>
    <scope>NUCLEOTIDE SEQUENCE [LARGE SCALE GENOMIC DNA]</scope>
    <source>
        <strain evidence="3">R7ANS::ICEMlSym2042</strain>
    </source>
</reference>
<dbReference type="GeneID" id="66684898"/>
<comment type="caution">
    <text evidence="2">The sequence shown here is derived from an EMBL/GenBank/DDBJ whole genome shotgun (WGS) entry which is preliminary data.</text>
</comment>
<evidence type="ECO:0000313" key="3">
    <source>
        <dbReference type="Proteomes" id="UP000093748"/>
    </source>
</evidence>
<dbReference type="SMR" id="A0A1A5JHP2"/>
<protein>
    <recommendedName>
        <fullName evidence="4">Fe2OG dioxygenase domain-containing protein</fullName>
    </recommendedName>
</protein>
<name>A0A1A5JHP2_RHILI</name>
<dbReference type="RefSeq" id="WP_010915221.1">
    <property type="nucleotide sequence ID" value="NZ_LZTH01000008.1"/>
</dbReference>
<evidence type="ECO:0000256" key="1">
    <source>
        <dbReference type="SAM" id="MobiDB-lite"/>
    </source>
</evidence>
<proteinExistence type="predicted"/>
<evidence type="ECO:0008006" key="4">
    <source>
        <dbReference type="Google" id="ProtNLM"/>
    </source>
</evidence>
<gene>
    <name evidence="2" type="ORF">BAE39_12650</name>
</gene>
<evidence type="ECO:0000313" key="2">
    <source>
        <dbReference type="EMBL" id="OBP76917.1"/>
    </source>
</evidence>
<dbReference type="AlphaFoldDB" id="A0A1A5JHP2"/>
<dbReference type="Proteomes" id="UP000093748">
    <property type="component" value="Unassembled WGS sequence"/>
</dbReference>
<accession>A0A1A5JHP2</accession>
<dbReference type="EMBL" id="LZTJ01000012">
    <property type="protein sequence ID" value="OBP76917.1"/>
    <property type="molecule type" value="Genomic_DNA"/>
</dbReference>
<sequence>MNAHTIPELRYAMSREAIIGHETAWKVSSFGVAQYLHGYDPALLAAIEEAALKLKDSHAVHKHLDLTFITGADRFIPEIKELLHDKLRLERLSDMMGTKLEPYPLSIVGSTVTFMNPRDGAVEWHCDGVPVTELIPLSISNPLVGGHLEIYCDDSETGRAILESGREIPRNRIMRIDHKMNYATLGQFLGVLHRTAPIQYGERVTLVLNQRSVAKPYVDDNRMFYLAADNDHDREWVNELAEDVWTNQLPAYRRFEAEHPTPAPASETQVSGGARGSW</sequence>